<dbReference type="eggNOG" id="ENOG502Z7XA">
    <property type="taxonomic scope" value="Bacteria"/>
</dbReference>
<dbReference type="SUPFAM" id="SSF51197">
    <property type="entry name" value="Clavaminate synthase-like"/>
    <property type="match status" value="1"/>
</dbReference>
<evidence type="ECO:0000313" key="1">
    <source>
        <dbReference type="EMBL" id="CDO08285.1"/>
    </source>
</evidence>
<dbReference type="Gene3D" id="2.60.120.620">
    <property type="entry name" value="q2cbj1_9rhob like domain"/>
    <property type="match status" value="1"/>
</dbReference>
<dbReference type="OrthoDB" id="9798771at2"/>
<organism evidence="1 2">
    <name type="scientific">Mycolicibacterium cosmeticum</name>
    <dbReference type="NCBI Taxonomy" id="258533"/>
    <lineage>
        <taxon>Bacteria</taxon>
        <taxon>Bacillati</taxon>
        <taxon>Actinomycetota</taxon>
        <taxon>Actinomycetes</taxon>
        <taxon>Mycobacteriales</taxon>
        <taxon>Mycobacteriaceae</taxon>
        <taxon>Mycolicibacterium</taxon>
    </lineage>
</organism>
<dbReference type="Proteomes" id="UP000028870">
    <property type="component" value="Unassembled WGS sequence"/>
</dbReference>
<keyword evidence="2" id="KW-1185">Reference proteome</keyword>
<reference evidence="1" key="1">
    <citation type="submission" date="2014-03" db="EMBL/GenBank/DDBJ databases">
        <title>Draft Genome Sequence of Mycobacterium cosmeticum DSM 44829.</title>
        <authorList>
            <person name="Croce O."/>
            <person name="Robert C."/>
            <person name="Raoult D."/>
            <person name="Drancourt M."/>
        </authorList>
    </citation>
    <scope>NUCLEOTIDE SEQUENCE [LARGE SCALE GENOMIC DNA]</scope>
    <source>
        <strain evidence="1">DSM 44829</strain>
    </source>
</reference>
<sequence>MIDVDAFGRDGYLRIDGTAVREAARAAQTLLWQRLGLAADRPELWTDSVVWTSDLSGAGPFHELTRPPGLSAALDAVLGAGRWVPRGSLGNIVIRFPLPSDVDDRGWHLDLNTPLPDGSWAVSRQPHTVLVLTLLSEVGPDDAPTRIRVGSHRDVPAVLGDDPLDAVTAGRRADAASAGRPIAHATGQPGDMYLLHPFTVHAADRHRGHTPRFMAQGPIMLTRPLTSP</sequence>
<dbReference type="STRING" id="258533.BN977_03104"/>
<accession>W9BKQ0</accession>
<evidence type="ECO:0000313" key="2">
    <source>
        <dbReference type="Proteomes" id="UP000028870"/>
    </source>
</evidence>
<gene>
    <name evidence="1" type="ORF">BN977_03104</name>
</gene>
<proteinExistence type="predicted"/>
<name>W9BKQ0_MYCCO</name>
<dbReference type="RefSeq" id="WP_024453311.1">
    <property type="nucleotide sequence ID" value="NZ_CCBB010000001.1"/>
</dbReference>
<dbReference type="GO" id="GO:0016706">
    <property type="term" value="F:2-oxoglutarate-dependent dioxygenase activity"/>
    <property type="evidence" value="ECO:0007669"/>
    <property type="project" value="UniProtKB-ARBA"/>
</dbReference>
<dbReference type="EMBL" id="CCBB010000001">
    <property type="protein sequence ID" value="CDO08285.1"/>
    <property type="molecule type" value="Genomic_DNA"/>
</dbReference>
<protein>
    <submittedName>
        <fullName evidence="1">Mitomycin antibiotics/polyketide fumonisin biosynthesis protein</fullName>
    </submittedName>
</protein>
<dbReference type="AlphaFoldDB" id="W9BKQ0"/>
<comment type="caution">
    <text evidence="1">The sequence shown here is derived from an EMBL/GenBank/DDBJ whole genome shotgun (WGS) entry which is preliminary data.</text>
</comment>
<reference evidence="1" key="2">
    <citation type="submission" date="2014-03" db="EMBL/GenBank/DDBJ databases">
        <authorList>
            <person name="Urmite Genomes"/>
        </authorList>
    </citation>
    <scope>NUCLEOTIDE SEQUENCE</scope>
    <source>
        <strain evidence="1">DSM 44829</strain>
    </source>
</reference>
<dbReference type="Pfam" id="PF05721">
    <property type="entry name" value="PhyH"/>
    <property type="match status" value="1"/>
</dbReference>
<dbReference type="InterPro" id="IPR008775">
    <property type="entry name" value="Phytyl_CoA_dOase-like"/>
</dbReference>